<keyword evidence="1" id="KW-0472">Membrane</keyword>
<gene>
    <name evidence="2" type="ORF">OUY22_00110</name>
</gene>
<evidence type="ECO:0000256" key="1">
    <source>
        <dbReference type="SAM" id="Phobius"/>
    </source>
</evidence>
<keyword evidence="3" id="KW-1185">Reference proteome</keyword>
<sequence length="198" mass="22215">MTIRLEPPQSGYEDKGGMVGNQIFTLLGVALGAGTSFLVSSLNERMRYRRELRIRWDTHKFEAYGEYLMAVVGMARIAGQIVGLRGLDDAAAKIADERQALSALDEAEGRRTTAYERVYLLGEQHCVEAANQLNRSIWKMEWIARKAPGNGDATPEKWQDCLDDYRRALNSFHQQARNGLQVSGGSLTERVIAKPIER</sequence>
<protein>
    <recommendedName>
        <fullName evidence="4">SLATT domain-containing protein</fullName>
    </recommendedName>
</protein>
<name>A0ABT4S455_9ACTN</name>
<evidence type="ECO:0000313" key="3">
    <source>
        <dbReference type="Proteomes" id="UP001144036"/>
    </source>
</evidence>
<reference evidence="2" key="1">
    <citation type="submission" date="2022-11" db="EMBL/GenBank/DDBJ databases">
        <title>Nonomuraea corallina sp. nov., a new species of the genus Nonomuraea isolated from sea side sediment in Thai sea.</title>
        <authorList>
            <person name="Ngamcharungchit C."/>
            <person name="Matsumoto A."/>
            <person name="Suriyachadkun C."/>
            <person name="Panbangred W."/>
            <person name="Inahashi Y."/>
            <person name="Intra B."/>
        </authorList>
    </citation>
    <scope>NUCLEOTIDE SEQUENCE</scope>
    <source>
        <strain evidence="2">MCN248</strain>
    </source>
</reference>
<keyword evidence="1" id="KW-0812">Transmembrane</keyword>
<dbReference type="RefSeq" id="WP_270152482.1">
    <property type="nucleotide sequence ID" value="NZ_JAPNNL010000001.1"/>
</dbReference>
<keyword evidence="1" id="KW-1133">Transmembrane helix</keyword>
<dbReference type="Proteomes" id="UP001144036">
    <property type="component" value="Unassembled WGS sequence"/>
</dbReference>
<accession>A0ABT4S455</accession>
<comment type="caution">
    <text evidence="2">The sequence shown here is derived from an EMBL/GenBank/DDBJ whole genome shotgun (WGS) entry which is preliminary data.</text>
</comment>
<organism evidence="2 3">
    <name type="scientific">Nonomuraea corallina</name>
    <dbReference type="NCBI Taxonomy" id="2989783"/>
    <lineage>
        <taxon>Bacteria</taxon>
        <taxon>Bacillati</taxon>
        <taxon>Actinomycetota</taxon>
        <taxon>Actinomycetes</taxon>
        <taxon>Streptosporangiales</taxon>
        <taxon>Streptosporangiaceae</taxon>
        <taxon>Nonomuraea</taxon>
    </lineage>
</organism>
<feature type="transmembrane region" description="Helical" evidence="1">
    <location>
        <begin position="23"/>
        <end position="43"/>
    </location>
</feature>
<proteinExistence type="predicted"/>
<evidence type="ECO:0008006" key="4">
    <source>
        <dbReference type="Google" id="ProtNLM"/>
    </source>
</evidence>
<dbReference type="EMBL" id="JAPNNL010000001">
    <property type="protein sequence ID" value="MDA0631805.1"/>
    <property type="molecule type" value="Genomic_DNA"/>
</dbReference>
<evidence type="ECO:0000313" key="2">
    <source>
        <dbReference type="EMBL" id="MDA0631805.1"/>
    </source>
</evidence>